<dbReference type="EMBL" id="AMZH03006545">
    <property type="protein sequence ID" value="RRT63578.1"/>
    <property type="molecule type" value="Genomic_DNA"/>
</dbReference>
<evidence type="ECO:0000313" key="1">
    <source>
        <dbReference type="EMBL" id="RRT63578.1"/>
    </source>
</evidence>
<organism evidence="1 2">
    <name type="scientific">Ensete ventricosum</name>
    <name type="common">Abyssinian banana</name>
    <name type="synonym">Musa ensete</name>
    <dbReference type="NCBI Taxonomy" id="4639"/>
    <lineage>
        <taxon>Eukaryota</taxon>
        <taxon>Viridiplantae</taxon>
        <taxon>Streptophyta</taxon>
        <taxon>Embryophyta</taxon>
        <taxon>Tracheophyta</taxon>
        <taxon>Spermatophyta</taxon>
        <taxon>Magnoliopsida</taxon>
        <taxon>Liliopsida</taxon>
        <taxon>Zingiberales</taxon>
        <taxon>Musaceae</taxon>
        <taxon>Ensete</taxon>
    </lineage>
</organism>
<name>A0A426ZHY2_ENSVE</name>
<evidence type="ECO:0000313" key="2">
    <source>
        <dbReference type="Proteomes" id="UP000287651"/>
    </source>
</evidence>
<dbReference type="AlphaFoldDB" id="A0A426ZHY2"/>
<proteinExistence type="predicted"/>
<reference evidence="1 2" key="1">
    <citation type="journal article" date="2014" name="Agronomy (Basel)">
        <title>A Draft Genome Sequence for Ensete ventricosum, the Drought-Tolerant Tree Against Hunger.</title>
        <authorList>
            <person name="Harrison J."/>
            <person name="Moore K.A."/>
            <person name="Paszkiewicz K."/>
            <person name="Jones T."/>
            <person name="Grant M."/>
            <person name="Ambacheew D."/>
            <person name="Muzemil S."/>
            <person name="Studholme D.J."/>
        </authorList>
    </citation>
    <scope>NUCLEOTIDE SEQUENCE [LARGE SCALE GENOMIC DNA]</scope>
</reference>
<sequence>MHIPNPGSKGPTLVLFPTSGNIDQKAFPKALPRLGLTTINYNQRIGQSQVQALGQSEDDAVRNSLGVRRELFESIGSLPRWRKGVRRKKTETPQKITGVAEKLAWSWEAYREFARTTSKVSGRSLGIRWEIAGGRS</sequence>
<protein>
    <submittedName>
        <fullName evidence="1">Uncharacterized protein</fullName>
    </submittedName>
</protein>
<dbReference type="Proteomes" id="UP000287651">
    <property type="component" value="Unassembled WGS sequence"/>
</dbReference>
<gene>
    <name evidence="1" type="ORF">B296_00015868</name>
</gene>
<comment type="caution">
    <text evidence="1">The sequence shown here is derived from an EMBL/GenBank/DDBJ whole genome shotgun (WGS) entry which is preliminary data.</text>
</comment>
<accession>A0A426ZHY2</accession>